<dbReference type="Gene3D" id="3.30.1360.60">
    <property type="entry name" value="Glucose permease domain IIB"/>
    <property type="match status" value="1"/>
</dbReference>
<evidence type="ECO:0000256" key="1">
    <source>
        <dbReference type="ARBA" id="ARBA00022679"/>
    </source>
</evidence>
<evidence type="ECO:0000256" key="4">
    <source>
        <dbReference type="SAM" id="Phobius"/>
    </source>
</evidence>
<keyword evidence="4" id="KW-0812">Transmembrane</keyword>
<dbReference type="InterPro" id="IPR036878">
    <property type="entry name" value="Glu_permease_IIB"/>
</dbReference>
<dbReference type="OrthoDB" id="400941at2"/>
<dbReference type="SUPFAM" id="SSF55604">
    <property type="entry name" value="Glucose permease domain IIB"/>
    <property type="match status" value="1"/>
</dbReference>
<keyword evidence="4" id="KW-0472">Membrane</keyword>
<dbReference type="Proteomes" id="UP000317904">
    <property type="component" value="Unassembled WGS sequence"/>
</dbReference>
<evidence type="ECO:0000256" key="3">
    <source>
        <dbReference type="PROSITE-ProRule" id="PRU00421"/>
    </source>
</evidence>
<dbReference type="GO" id="GO:0008982">
    <property type="term" value="F:protein-N(PI)-phosphohistidine-sugar phosphotransferase activity"/>
    <property type="evidence" value="ECO:0007669"/>
    <property type="project" value="InterPro"/>
</dbReference>
<feature type="transmembrane region" description="Helical" evidence="4">
    <location>
        <begin position="6"/>
        <end position="24"/>
    </location>
</feature>
<organism evidence="6 8">
    <name type="scientific">Mycoplasma struthionis</name>
    <dbReference type="NCBI Taxonomy" id="538220"/>
    <lineage>
        <taxon>Bacteria</taxon>
        <taxon>Bacillati</taxon>
        <taxon>Mycoplasmatota</taxon>
        <taxon>Mollicutes</taxon>
        <taxon>Mycoplasmataceae</taxon>
        <taxon>Mycoplasma</taxon>
    </lineage>
</organism>
<evidence type="ECO:0000313" key="6">
    <source>
        <dbReference type="EMBL" id="AZG68910.1"/>
    </source>
</evidence>
<proteinExistence type="predicted"/>
<sequence length="120" mass="13688">MTAKQKALYVFLCIITLGFILIYWKNKYQKREVSSELSVNNNLPFSLNDLFSKLGQKENIESVSATQKIIKIFFKNRNLILVDEIKKLGGISGIALQKNSISLVIGNCAKYLEELMKKEL</sequence>
<keyword evidence="4" id="KW-1133">Transmembrane helix</keyword>
<evidence type="ECO:0000313" key="8">
    <source>
        <dbReference type="Proteomes" id="UP000275883"/>
    </source>
</evidence>
<dbReference type="EMBL" id="VFSY01000029">
    <property type="protein sequence ID" value="TPI01153.1"/>
    <property type="molecule type" value="Genomic_DNA"/>
</dbReference>
<dbReference type="KEGG" id="mstr:EGN60_03100"/>
<keyword evidence="6" id="KW-0762">Sugar transport</keyword>
<keyword evidence="6" id="KW-0813">Transport</keyword>
<evidence type="ECO:0000313" key="9">
    <source>
        <dbReference type="Proteomes" id="UP000317904"/>
    </source>
</evidence>
<evidence type="ECO:0000259" key="5">
    <source>
        <dbReference type="PROSITE" id="PS51098"/>
    </source>
</evidence>
<protein>
    <submittedName>
        <fullName evidence="6">PTS glucose transporter subunit IIB</fullName>
    </submittedName>
</protein>
<dbReference type="RefSeq" id="WP_124724603.1">
    <property type="nucleotide sequence ID" value="NZ_CP034044.1"/>
</dbReference>
<keyword evidence="1" id="KW-0808">Transferase</keyword>
<accession>A0A3G8LJ67</accession>
<dbReference type="Proteomes" id="UP000275883">
    <property type="component" value="Chromosome"/>
</dbReference>
<name>A0A3G8LJ67_9MOLU</name>
<evidence type="ECO:0000313" key="7">
    <source>
        <dbReference type="EMBL" id="TPI01153.1"/>
    </source>
</evidence>
<keyword evidence="2" id="KW-0598">Phosphotransferase system</keyword>
<evidence type="ECO:0000256" key="2">
    <source>
        <dbReference type="ARBA" id="ARBA00022683"/>
    </source>
</evidence>
<accession>A0A502M8E6</accession>
<reference evidence="7 9" key="2">
    <citation type="submission" date="2019-06" db="EMBL/GenBank/DDBJ databases">
        <title>A comparative genomics study of ostrich specific Mycoplasmas.</title>
        <authorList>
            <person name="Botes A."/>
            <person name="Nel T."/>
        </authorList>
    </citation>
    <scope>NUCLEOTIDE SEQUENCE [LARGE SCALE GENOMIC DNA]</scope>
    <source>
        <strain evidence="7 9">Ms01</strain>
    </source>
</reference>
<reference evidence="6 8" key="1">
    <citation type="submission" date="2018-11" db="EMBL/GenBank/DDBJ databases">
        <title>Genome sequence of Mycoplasma struthionis sp. nov.</title>
        <authorList>
            <person name="Spergser J."/>
        </authorList>
    </citation>
    <scope>NUCLEOTIDE SEQUENCE [LARGE SCALE GENOMIC DNA]</scope>
    <source>
        <strain evidence="6 8">237IA</strain>
    </source>
</reference>
<dbReference type="EMBL" id="CP034044">
    <property type="protein sequence ID" value="AZG68910.1"/>
    <property type="molecule type" value="Genomic_DNA"/>
</dbReference>
<dbReference type="InterPro" id="IPR001996">
    <property type="entry name" value="PTS_IIB_1"/>
</dbReference>
<dbReference type="PROSITE" id="PS51098">
    <property type="entry name" value="PTS_EIIB_TYPE_1"/>
    <property type="match status" value="1"/>
</dbReference>
<dbReference type="AlphaFoldDB" id="A0A3G8LJ67"/>
<dbReference type="GO" id="GO:0009401">
    <property type="term" value="P:phosphoenolpyruvate-dependent sugar phosphotransferase system"/>
    <property type="evidence" value="ECO:0007669"/>
    <property type="project" value="UniProtKB-KW"/>
</dbReference>
<comment type="caution">
    <text evidence="3">Lacks conserved residue(s) required for the propagation of feature annotation.</text>
</comment>
<gene>
    <name evidence="6" type="ORF">EGN60_03100</name>
    <name evidence="7" type="ORF">FJM01_02980</name>
</gene>
<keyword evidence="8" id="KW-1185">Reference proteome</keyword>
<feature type="domain" description="PTS EIIB type-1" evidence="5">
    <location>
        <begin position="44"/>
        <end position="120"/>
    </location>
</feature>